<evidence type="ECO:0000256" key="1">
    <source>
        <dbReference type="SAM" id="Phobius"/>
    </source>
</evidence>
<sequence length="368" mass="41271">MVHHDDFFPDTPTMVVSFGWLMVLVVAIPVGIIYYGLLSLWFLEAFLILAMISIVLAIIWWYFRVRAAHPTYSANRTNTLIFSVVMGIVACWRLPTVMRSLETKVWQITADDARIMDAPCVAFVQDFNWNAQAPLSTARMPQCFIGNAHPNLPLCSSLDPNTLRSPQVNCDCSDMWPETVEESFIWHNQPYRVLNFCPSMDLFLTRPMAIMILHVFYDFNVSRAELEEDYYTNPLSNVAIYDPSLTLRIAADQNSTRLIPINANGITSISLIPNRRQYLNKNPVYDYTSTPSSIGAQGLVCDVSNTTGTYWKPCTAAVHVQFSTFAGMTTSEVKQMSPSAAIATVGGWFTFPLLFAAWLSGQAIKAKG</sequence>
<keyword evidence="3" id="KW-1185">Reference proteome</keyword>
<proteinExistence type="predicted"/>
<organism evidence="2 3">
    <name type="scientific">Lophium mytilinum</name>
    <dbReference type="NCBI Taxonomy" id="390894"/>
    <lineage>
        <taxon>Eukaryota</taxon>
        <taxon>Fungi</taxon>
        <taxon>Dikarya</taxon>
        <taxon>Ascomycota</taxon>
        <taxon>Pezizomycotina</taxon>
        <taxon>Dothideomycetes</taxon>
        <taxon>Pleosporomycetidae</taxon>
        <taxon>Mytilinidiales</taxon>
        <taxon>Mytilinidiaceae</taxon>
        <taxon>Lophium</taxon>
    </lineage>
</organism>
<feature type="transmembrane region" description="Helical" evidence="1">
    <location>
        <begin position="340"/>
        <end position="359"/>
    </location>
</feature>
<gene>
    <name evidence="2" type="ORF">BU16DRAFT_617913</name>
</gene>
<keyword evidence="1" id="KW-0812">Transmembrane</keyword>
<dbReference type="Proteomes" id="UP000799750">
    <property type="component" value="Unassembled WGS sequence"/>
</dbReference>
<keyword evidence="1" id="KW-1133">Transmembrane helix</keyword>
<reference evidence="2" key="1">
    <citation type="journal article" date="2020" name="Stud. Mycol.">
        <title>101 Dothideomycetes genomes: a test case for predicting lifestyles and emergence of pathogens.</title>
        <authorList>
            <person name="Haridas S."/>
            <person name="Albert R."/>
            <person name="Binder M."/>
            <person name="Bloem J."/>
            <person name="Labutti K."/>
            <person name="Salamov A."/>
            <person name="Andreopoulos B."/>
            <person name="Baker S."/>
            <person name="Barry K."/>
            <person name="Bills G."/>
            <person name="Bluhm B."/>
            <person name="Cannon C."/>
            <person name="Castanera R."/>
            <person name="Culley D."/>
            <person name="Daum C."/>
            <person name="Ezra D."/>
            <person name="Gonzalez J."/>
            <person name="Henrissat B."/>
            <person name="Kuo A."/>
            <person name="Liang C."/>
            <person name="Lipzen A."/>
            <person name="Lutzoni F."/>
            <person name="Magnuson J."/>
            <person name="Mondo S."/>
            <person name="Nolan M."/>
            <person name="Ohm R."/>
            <person name="Pangilinan J."/>
            <person name="Park H.-J."/>
            <person name="Ramirez L."/>
            <person name="Alfaro M."/>
            <person name="Sun H."/>
            <person name="Tritt A."/>
            <person name="Yoshinaga Y."/>
            <person name="Zwiers L.-H."/>
            <person name="Turgeon B."/>
            <person name="Goodwin S."/>
            <person name="Spatafora J."/>
            <person name="Crous P."/>
            <person name="Grigoriev I."/>
        </authorList>
    </citation>
    <scope>NUCLEOTIDE SEQUENCE</scope>
    <source>
        <strain evidence="2">CBS 269.34</strain>
    </source>
</reference>
<evidence type="ECO:0000313" key="3">
    <source>
        <dbReference type="Proteomes" id="UP000799750"/>
    </source>
</evidence>
<feature type="transmembrane region" description="Helical" evidence="1">
    <location>
        <begin position="45"/>
        <end position="63"/>
    </location>
</feature>
<keyword evidence="1" id="KW-0472">Membrane</keyword>
<protein>
    <submittedName>
        <fullName evidence="2">Uncharacterized protein</fullName>
    </submittedName>
</protein>
<dbReference type="OrthoDB" id="5377194at2759"/>
<feature type="transmembrane region" description="Helical" evidence="1">
    <location>
        <begin position="75"/>
        <end position="94"/>
    </location>
</feature>
<dbReference type="AlphaFoldDB" id="A0A6A6QSE5"/>
<feature type="transmembrane region" description="Helical" evidence="1">
    <location>
        <begin position="20"/>
        <end position="38"/>
    </location>
</feature>
<name>A0A6A6QSE5_9PEZI</name>
<dbReference type="EMBL" id="MU004189">
    <property type="protein sequence ID" value="KAF2495032.1"/>
    <property type="molecule type" value="Genomic_DNA"/>
</dbReference>
<evidence type="ECO:0000313" key="2">
    <source>
        <dbReference type="EMBL" id="KAF2495032.1"/>
    </source>
</evidence>
<accession>A0A6A6QSE5</accession>